<reference evidence="2" key="1">
    <citation type="journal article" date="2019" name="Int. J. Syst. Evol. Microbiol.">
        <title>The Global Catalogue of Microorganisms (GCM) 10K type strain sequencing project: providing services to taxonomists for standard genome sequencing and annotation.</title>
        <authorList>
            <consortium name="The Broad Institute Genomics Platform"/>
            <consortium name="The Broad Institute Genome Sequencing Center for Infectious Disease"/>
            <person name="Wu L."/>
            <person name="Ma J."/>
        </authorList>
    </citation>
    <scope>NUCLEOTIDE SEQUENCE [LARGE SCALE GENOMIC DNA]</scope>
    <source>
        <strain evidence="2">CCUG 54822</strain>
    </source>
</reference>
<name>A0ABW3ZRG9_9BACI</name>
<evidence type="ECO:0000313" key="2">
    <source>
        <dbReference type="Proteomes" id="UP001597178"/>
    </source>
</evidence>
<sequence length="136" mass="15941">MTKITKERFLEILEVLNERLEENKLSMSLNIYGGTVMMACFDVRPATKDIDEIFETFPQIKTILNDIAETYGLDENWINQDIQEPLKHVKHEHLKETYTYNYLKVFTPKCRSNAGNEDFIIKTGTIQGLCRCRIFD</sequence>
<dbReference type="RefSeq" id="WP_382397704.1">
    <property type="nucleotide sequence ID" value="NZ_JBHTNH010000003.1"/>
</dbReference>
<comment type="caution">
    <text evidence="1">The sequence shown here is derived from an EMBL/GenBank/DDBJ whole genome shotgun (WGS) entry which is preliminary data.</text>
</comment>
<dbReference type="EMBL" id="JBHTNH010000003">
    <property type="protein sequence ID" value="MFD1360783.1"/>
    <property type="molecule type" value="Genomic_DNA"/>
</dbReference>
<proteinExistence type="predicted"/>
<keyword evidence="2" id="KW-1185">Reference proteome</keyword>
<organism evidence="1 2">
    <name type="scientific">Lentibacillus salinarum</name>
    <dbReference type="NCBI Taxonomy" id="446820"/>
    <lineage>
        <taxon>Bacteria</taxon>
        <taxon>Bacillati</taxon>
        <taxon>Bacillota</taxon>
        <taxon>Bacilli</taxon>
        <taxon>Bacillales</taxon>
        <taxon>Bacillaceae</taxon>
        <taxon>Lentibacillus</taxon>
    </lineage>
</organism>
<dbReference type="Proteomes" id="UP001597178">
    <property type="component" value="Unassembled WGS sequence"/>
</dbReference>
<evidence type="ECO:0000313" key="1">
    <source>
        <dbReference type="EMBL" id="MFD1360783.1"/>
    </source>
</evidence>
<gene>
    <name evidence="1" type="ORF">ACFQ4A_03700</name>
</gene>
<accession>A0ABW3ZRG9</accession>
<protein>
    <submittedName>
        <fullName evidence="1">Uncharacterized protein</fullName>
    </submittedName>
</protein>